<evidence type="ECO:0000256" key="1">
    <source>
        <dbReference type="ARBA" id="ARBA00023015"/>
    </source>
</evidence>
<dbReference type="InterPro" id="IPR009057">
    <property type="entry name" value="Homeodomain-like_sf"/>
</dbReference>
<evidence type="ECO:0000259" key="6">
    <source>
        <dbReference type="PROSITE" id="PS51294"/>
    </source>
</evidence>
<comment type="caution">
    <text evidence="7">The sequence shown here is derived from an EMBL/GenBank/DDBJ whole genome shotgun (WGS) entry which is preliminary data.</text>
</comment>
<dbReference type="InterPro" id="IPR051575">
    <property type="entry name" value="Myb-like_DNA-bd"/>
</dbReference>
<dbReference type="PROSITE" id="PS51294">
    <property type="entry name" value="HTH_MYB"/>
    <property type="match status" value="2"/>
</dbReference>
<dbReference type="Pfam" id="PF13921">
    <property type="entry name" value="Myb_DNA-bind_6"/>
    <property type="match status" value="1"/>
</dbReference>
<evidence type="ECO:0000313" key="8">
    <source>
        <dbReference type="Proteomes" id="UP000193498"/>
    </source>
</evidence>
<proteinExistence type="predicted"/>
<protein>
    <recommendedName>
        <fullName evidence="9">Homeodomain-like protein</fullName>
    </recommendedName>
</protein>
<feature type="domain" description="HTH myb-type" evidence="6">
    <location>
        <begin position="25"/>
        <end position="79"/>
    </location>
</feature>
<evidence type="ECO:0000256" key="2">
    <source>
        <dbReference type="ARBA" id="ARBA00023125"/>
    </source>
</evidence>
<dbReference type="Proteomes" id="UP000193498">
    <property type="component" value="Unassembled WGS sequence"/>
</dbReference>
<name>A0A1Y1YHD4_9FUNG</name>
<dbReference type="InterPro" id="IPR017930">
    <property type="entry name" value="Myb_dom"/>
</dbReference>
<dbReference type="CDD" id="cd00167">
    <property type="entry name" value="SANT"/>
    <property type="match status" value="2"/>
</dbReference>
<keyword evidence="3" id="KW-0804">Transcription</keyword>
<evidence type="ECO:0000313" key="7">
    <source>
        <dbReference type="EMBL" id="ORX97034.1"/>
    </source>
</evidence>
<gene>
    <name evidence="7" type="ORF">K493DRAFT_216543</name>
</gene>
<dbReference type="SUPFAM" id="SSF46689">
    <property type="entry name" value="Homeodomain-like"/>
    <property type="match status" value="2"/>
</dbReference>
<evidence type="ECO:0000256" key="4">
    <source>
        <dbReference type="ARBA" id="ARBA00023242"/>
    </source>
</evidence>
<dbReference type="PANTHER" id="PTHR46621:SF1">
    <property type="entry name" value="SNRNA-ACTIVATING PROTEIN COMPLEX SUBUNIT 4"/>
    <property type="match status" value="1"/>
</dbReference>
<feature type="non-terminal residue" evidence="7">
    <location>
        <position position="1"/>
    </location>
</feature>
<dbReference type="InParanoid" id="A0A1Y1YHD4"/>
<dbReference type="GO" id="GO:0019185">
    <property type="term" value="C:snRNA-activating protein complex"/>
    <property type="evidence" value="ECO:0007669"/>
    <property type="project" value="TreeGrafter"/>
</dbReference>
<evidence type="ECO:0008006" key="9">
    <source>
        <dbReference type="Google" id="ProtNLM"/>
    </source>
</evidence>
<dbReference type="GO" id="GO:0000978">
    <property type="term" value="F:RNA polymerase II cis-regulatory region sequence-specific DNA binding"/>
    <property type="evidence" value="ECO:0007669"/>
    <property type="project" value="TreeGrafter"/>
</dbReference>
<dbReference type="Gene3D" id="1.10.10.60">
    <property type="entry name" value="Homeodomain-like"/>
    <property type="match status" value="2"/>
</dbReference>
<keyword evidence="4" id="KW-0539">Nucleus</keyword>
<dbReference type="SMART" id="SM00717">
    <property type="entry name" value="SANT"/>
    <property type="match status" value="2"/>
</dbReference>
<dbReference type="InterPro" id="IPR001005">
    <property type="entry name" value="SANT/Myb"/>
</dbReference>
<feature type="domain" description="Myb-like" evidence="5">
    <location>
        <begin position="76"/>
        <end position="121"/>
    </location>
</feature>
<dbReference type="AlphaFoldDB" id="A0A1Y1YHD4"/>
<dbReference type="GO" id="GO:0042796">
    <property type="term" value="P:snRNA transcription by RNA polymerase III"/>
    <property type="evidence" value="ECO:0007669"/>
    <property type="project" value="TreeGrafter"/>
</dbReference>
<dbReference type="STRING" id="1314790.A0A1Y1YHD4"/>
<dbReference type="GO" id="GO:0001006">
    <property type="term" value="F:RNA polymerase III type 3 promoter sequence-specific DNA binding"/>
    <property type="evidence" value="ECO:0007669"/>
    <property type="project" value="TreeGrafter"/>
</dbReference>
<organism evidence="7 8">
    <name type="scientific">Basidiobolus meristosporus CBS 931.73</name>
    <dbReference type="NCBI Taxonomy" id="1314790"/>
    <lineage>
        <taxon>Eukaryota</taxon>
        <taxon>Fungi</taxon>
        <taxon>Fungi incertae sedis</taxon>
        <taxon>Zoopagomycota</taxon>
        <taxon>Entomophthoromycotina</taxon>
        <taxon>Basidiobolomycetes</taxon>
        <taxon>Basidiobolales</taxon>
        <taxon>Basidiobolaceae</taxon>
        <taxon>Basidiobolus</taxon>
    </lineage>
</organism>
<evidence type="ECO:0000256" key="3">
    <source>
        <dbReference type="ARBA" id="ARBA00023163"/>
    </source>
</evidence>
<feature type="domain" description="Myb-like" evidence="5">
    <location>
        <begin position="25"/>
        <end position="75"/>
    </location>
</feature>
<feature type="domain" description="HTH myb-type" evidence="6">
    <location>
        <begin position="83"/>
        <end position="130"/>
    </location>
</feature>
<dbReference type="EMBL" id="MCFE01000141">
    <property type="protein sequence ID" value="ORX97034.1"/>
    <property type="molecule type" value="Genomic_DNA"/>
</dbReference>
<sequence>WETLHKEFPNYHKPQIRRIWREELTPELKRGPWTIDEDLTLRERFHNTPNRWAEIAKGIPGRNPAQCRTRWKLALDPNINFEPWTAEELDTLLEQIAINGRCWEVISRSIPGRSPQQCRQRAKMVSNRGLGALIVANSMGRYVHYGWSDSAEFERCFAGKSLDS</sequence>
<dbReference type="PANTHER" id="PTHR46621">
    <property type="entry name" value="SNRNA-ACTIVATING PROTEIN COMPLEX SUBUNIT 4"/>
    <property type="match status" value="1"/>
</dbReference>
<dbReference type="OrthoDB" id="2143914at2759"/>
<evidence type="ECO:0000259" key="5">
    <source>
        <dbReference type="PROSITE" id="PS50090"/>
    </source>
</evidence>
<keyword evidence="8" id="KW-1185">Reference proteome</keyword>
<accession>A0A1Y1YHD4</accession>
<dbReference type="GO" id="GO:0042795">
    <property type="term" value="P:snRNA transcription by RNA polymerase II"/>
    <property type="evidence" value="ECO:0007669"/>
    <property type="project" value="TreeGrafter"/>
</dbReference>
<keyword evidence="1" id="KW-0805">Transcription regulation</keyword>
<reference evidence="7 8" key="1">
    <citation type="submission" date="2016-07" db="EMBL/GenBank/DDBJ databases">
        <title>Pervasive Adenine N6-methylation of Active Genes in Fungi.</title>
        <authorList>
            <consortium name="DOE Joint Genome Institute"/>
            <person name="Mondo S.J."/>
            <person name="Dannebaum R.O."/>
            <person name="Kuo R.C."/>
            <person name="Labutti K."/>
            <person name="Haridas S."/>
            <person name="Kuo A."/>
            <person name="Salamov A."/>
            <person name="Ahrendt S.R."/>
            <person name="Lipzen A."/>
            <person name="Sullivan W."/>
            <person name="Andreopoulos W.B."/>
            <person name="Clum A."/>
            <person name="Lindquist E."/>
            <person name="Daum C."/>
            <person name="Ramamoorthy G.K."/>
            <person name="Gryganskyi A."/>
            <person name="Culley D."/>
            <person name="Magnuson J.K."/>
            <person name="James T.Y."/>
            <person name="O'Malley M.A."/>
            <person name="Stajich J.E."/>
            <person name="Spatafora J.W."/>
            <person name="Visel A."/>
            <person name="Grigoriev I.V."/>
        </authorList>
    </citation>
    <scope>NUCLEOTIDE SEQUENCE [LARGE SCALE GENOMIC DNA]</scope>
    <source>
        <strain evidence="7 8">CBS 931.73</strain>
    </source>
</reference>
<dbReference type="PROSITE" id="PS50090">
    <property type="entry name" value="MYB_LIKE"/>
    <property type="match status" value="2"/>
</dbReference>
<keyword evidence="2" id="KW-0238">DNA-binding</keyword>